<name>A0ABP5RCR8_9ACTN</name>
<gene>
    <name evidence="2" type="ORF">GCM10010430_46220</name>
</gene>
<dbReference type="InterPro" id="IPR000182">
    <property type="entry name" value="GNAT_dom"/>
</dbReference>
<accession>A0ABP5RCR8</accession>
<protein>
    <submittedName>
        <fullName evidence="2">GNAT family N-acetyltransferase</fullName>
    </submittedName>
</protein>
<comment type="caution">
    <text evidence="2">The sequence shown here is derived from an EMBL/GenBank/DDBJ whole genome shotgun (WGS) entry which is preliminary data.</text>
</comment>
<evidence type="ECO:0000259" key="1">
    <source>
        <dbReference type="PROSITE" id="PS51186"/>
    </source>
</evidence>
<proteinExistence type="predicted"/>
<organism evidence="2 3">
    <name type="scientific">Kitasatospora cystarginea</name>
    <dbReference type="NCBI Taxonomy" id="58350"/>
    <lineage>
        <taxon>Bacteria</taxon>
        <taxon>Bacillati</taxon>
        <taxon>Actinomycetota</taxon>
        <taxon>Actinomycetes</taxon>
        <taxon>Kitasatosporales</taxon>
        <taxon>Streptomycetaceae</taxon>
        <taxon>Kitasatospora</taxon>
    </lineage>
</organism>
<keyword evidence="3" id="KW-1185">Reference proteome</keyword>
<reference evidence="3" key="1">
    <citation type="journal article" date="2019" name="Int. J. Syst. Evol. Microbiol.">
        <title>The Global Catalogue of Microorganisms (GCM) 10K type strain sequencing project: providing services to taxonomists for standard genome sequencing and annotation.</title>
        <authorList>
            <consortium name="The Broad Institute Genomics Platform"/>
            <consortium name="The Broad Institute Genome Sequencing Center for Infectious Disease"/>
            <person name="Wu L."/>
            <person name="Ma J."/>
        </authorList>
    </citation>
    <scope>NUCLEOTIDE SEQUENCE [LARGE SCALE GENOMIC DNA]</scope>
    <source>
        <strain evidence="3">JCM 7356</strain>
    </source>
</reference>
<dbReference type="SUPFAM" id="SSF55729">
    <property type="entry name" value="Acyl-CoA N-acyltransferases (Nat)"/>
    <property type="match status" value="1"/>
</dbReference>
<dbReference type="EMBL" id="BAAATR010000021">
    <property type="protein sequence ID" value="GAA2257135.1"/>
    <property type="molecule type" value="Genomic_DNA"/>
</dbReference>
<dbReference type="Proteomes" id="UP001500305">
    <property type="component" value="Unassembled WGS sequence"/>
</dbReference>
<feature type="domain" description="N-acetyltransferase" evidence="1">
    <location>
        <begin position="212"/>
        <end position="345"/>
    </location>
</feature>
<sequence>MTGQDPADPRPEVRIDRSDVGRRVSVRRLSEFVDGRPVFRDVIGVLESWDDQGLTVVPRDGRPVSFPEKLLVAGKTVPLFPARRAARMPEADPVELQRIAARGWPAVEQQALGEWTLRAASGFTRRANSVQALGDPGLPLPEALTAVRDWYRLRHLPAYVEVTVPGSPEGLIAELDRLGARYAPTLVRTAPLAPLSRLASGHKGAPPAEGWGRVRLSRTAGPDWLAQYRRVTADAELERAAVRVLHGGPSVWFATVPGPEGPLAIGRCVVDGPWACFGAIEVAPYARRAGLATAVMAVLAARAAEEGASGACLQVEAENTAAIALYDQLGFRTSHTYHYAQLPQR</sequence>
<evidence type="ECO:0000313" key="3">
    <source>
        <dbReference type="Proteomes" id="UP001500305"/>
    </source>
</evidence>
<dbReference type="Gene3D" id="3.40.630.30">
    <property type="match status" value="1"/>
</dbReference>
<dbReference type="PROSITE" id="PS51186">
    <property type="entry name" value="GNAT"/>
    <property type="match status" value="1"/>
</dbReference>
<dbReference type="RefSeq" id="WP_344638380.1">
    <property type="nucleotide sequence ID" value="NZ_BAAATR010000021.1"/>
</dbReference>
<dbReference type="InterPro" id="IPR016181">
    <property type="entry name" value="Acyl_CoA_acyltransferase"/>
</dbReference>
<evidence type="ECO:0000313" key="2">
    <source>
        <dbReference type="EMBL" id="GAA2257135.1"/>
    </source>
</evidence>
<dbReference type="InterPro" id="IPR056935">
    <property type="entry name" value="Rv0428c-like_C"/>
</dbReference>
<dbReference type="Pfam" id="PF24553">
    <property type="entry name" value="Rv0428c_C"/>
    <property type="match status" value="1"/>
</dbReference>